<dbReference type="Pfam" id="PF05504">
    <property type="entry name" value="Spore_GerAC"/>
    <property type="match status" value="1"/>
</dbReference>
<dbReference type="Pfam" id="PF25198">
    <property type="entry name" value="Spore_GerAC_N"/>
    <property type="match status" value="1"/>
</dbReference>
<feature type="domain" description="Spore germination GerAC-like C-terminal" evidence="8">
    <location>
        <begin position="220"/>
        <end position="383"/>
    </location>
</feature>
<keyword evidence="4" id="KW-0732">Signal</keyword>
<dbReference type="NCBIfam" id="TIGR02887">
    <property type="entry name" value="spore_ger_x_C"/>
    <property type="match status" value="1"/>
</dbReference>
<dbReference type="PROSITE" id="PS51257">
    <property type="entry name" value="PROKAR_LIPOPROTEIN"/>
    <property type="match status" value="1"/>
</dbReference>
<dbReference type="Gene3D" id="3.30.300.210">
    <property type="entry name" value="Nutrient germinant receptor protein C, domain 3"/>
    <property type="match status" value="1"/>
</dbReference>
<comment type="similarity">
    <text evidence="2">Belongs to the GerABKC lipoprotein family.</text>
</comment>
<comment type="subcellular location">
    <subcellularLocation>
        <location evidence="1">Membrane</location>
        <topology evidence="1">Lipid-anchor</topology>
    </subcellularLocation>
</comment>
<dbReference type="GO" id="GO:0009847">
    <property type="term" value="P:spore germination"/>
    <property type="evidence" value="ECO:0007669"/>
    <property type="project" value="InterPro"/>
</dbReference>
<dbReference type="GO" id="GO:0016020">
    <property type="term" value="C:membrane"/>
    <property type="evidence" value="ECO:0007669"/>
    <property type="project" value="UniProtKB-SubCell"/>
</dbReference>
<evidence type="ECO:0000256" key="7">
    <source>
        <dbReference type="ARBA" id="ARBA00023288"/>
    </source>
</evidence>
<dbReference type="Gene3D" id="6.20.190.10">
    <property type="entry name" value="Nutrient germinant receptor protein C, domain 1"/>
    <property type="match status" value="1"/>
</dbReference>
<evidence type="ECO:0000256" key="6">
    <source>
        <dbReference type="ARBA" id="ARBA00023139"/>
    </source>
</evidence>
<organism evidence="10 11">
    <name type="scientific">Neobacillus rhizophilus</name>
    <dbReference type="NCBI Taxonomy" id="2833579"/>
    <lineage>
        <taxon>Bacteria</taxon>
        <taxon>Bacillati</taxon>
        <taxon>Bacillota</taxon>
        <taxon>Bacilli</taxon>
        <taxon>Bacillales</taxon>
        <taxon>Bacillaceae</taxon>
        <taxon>Neobacillus</taxon>
    </lineage>
</organism>
<keyword evidence="3" id="KW-0309">Germination</keyword>
<accession>A0A942YUH0</accession>
<comment type="caution">
    <text evidence="10">The sequence shown here is derived from an EMBL/GenBank/DDBJ whole genome shotgun (WGS) entry which is preliminary data.</text>
</comment>
<dbReference type="RefSeq" id="WP_213118508.1">
    <property type="nucleotide sequence ID" value="NZ_JAGYPF010000003.1"/>
</dbReference>
<dbReference type="PANTHER" id="PTHR35789:SF1">
    <property type="entry name" value="SPORE GERMINATION PROTEIN B3"/>
    <property type="match status" value="1"/>
</dbReference>
<dbReference type="Proteomes" id="UP000679749">
    <property type="component" value="Unassembled WGS sequence"/>
</dbReference>
<name>A0A942YUH0_9BACI</name>
<dbReference type="InterPro" id="IPR057336">
    <property type="entry name" value="GerAC_N"/>
</dbReference>
<sequence>MNDTLFRIMKAILSFFLVLSQCVLLTGCWDNKELNQLAIIVGAAIDKDKNNKIKLTVQVFLPQSQSGGQQSSSGKAQVEIKSAVGTNLADAASNLQREYSRKLFWGHCKTYIFGRSLSEKGNLGRQIDFIDRHPEPREDSHLYVSDGKASDILQLSASLEKYVGDVLRKMSEMHVGANMTLKDFELMVTSEGGGALLPLIKIKHPNNDDRKMNVSPIIGGTAIFMRDKMIGRINEVESKGLLWVRNQNELPEITGYPKKGQTISLYLKRTKTNLVPKIENGKWSVTINISKEGMIVQNGSKINIMSKKNTKRVENYIEKDVSNSIEKALKQVKDGMKVDPFGFATAFHRKYPKEWEKVKDHWEVVLPDIYVETKVKVHVLEPGLSTTTLE</sequence>
<evidence type="ECO:0000313" key="11">
    <source>
        <dbReference type="Proteomes" id="UP000679749"/>
    </source>
</evidence>
<evidence type="ECO:0000256" key="3">
    <source>
        <dbReference type="ARBA" id="ARBA00022544"/>
    </source>
</evidence>
<protein>
    <submittedName>
        <fullName evidence="10">Ger(X)C family spore germination protein</fullName>
    </submittedName>
</protein>
<dbReference type="InterPro" id="IPR008844">
    <property type="entry name" value="Spore_GerAC-like"/>
</dbReference>
<evidence type="ECO:0000259" key="8">
    <source>
        <dbReference type="Pfam" id="PF05504"/>
    </source>
</evidence>
<dbReference type="PANTHER" id="PTHR35789">
    <property type="entry name" value="SPORE GERMINATION PROTEIN B3"/>
    <property type="match status" value="1"/>
</dbReference>
<dbReference type="InterPro" id="IPR046953">
    <property type="entry name" value="Spore_GerAC-like_C"/>
</dbReference>
<dbReference type="EMBL" id="JAGYPF010000003">
    <property type="protein sequence ID" value="MBS4214003.1"/>
    <property type="molecule type" value="Genomic_DNA"/>
</dbReference>
<proteinExistence type="inferred from homology"/>
<keyword evidence="5" id="KW-0472">Membrane</keyword>
<keyword evidence="6" id="KW-0564">Palmitate</keyword>
<reference evidence="10" key="1">
    <citation type="submission" date="2021-05" db="EMBL/GenBank/DDBJ databases">
        <title>Novel Bacillus species.</title>
        <authorList>
            <person name="Liu G."/>
        </authorList>
    </citation>
    <scope>NUCLEOTIDE SEQUENCE</scope>
    <source>
        <strain evidence="10">FJAT-49825</strain>
    </source>
</reference>
<feature type="domain" description="Spore germination protein N-terminal" evidence="9">
    <location>
        <begin position="30"/>
        <end position="202"/>
    </location>
</feature>
<dbReference type="InterPro" id="IPR038501">
    <property type="entry name" value="Spore_GerAC_C_sf"/>
</dbReference>
<keyword evidence="7" id="KW-0449">Lipoprotein</keyword>
<evidence type="ECO:0000256" key="1">
    <source>
        <dbReference type="ARBA" id="ARBA00004635"/>
    </source>
</evidence>
<dbReference type="AlphaFoldDB" id="A0A942YUH0"/>
<evidence type="ECO:0000256" key="5">
    <source>
        <dbReference type="ARBA" id="ARBA00023136"/>
    </source>
</evidence>
<evidence type="ECO:0000256" key="2">
    <source>
        <dbReference type="ARBA" id="ARBA00007886"/>
    </source>
</evidence>
<evidence type="ECO:0000259" key="9">
    <source>
        <dbReference type="Pfam" id="PF25198"/>
    </source>
</evidence>
<evidence type="ECO:0000313" key="10">
    <source>
        <dbReference type="EMBL" id="MBS4214003.1"/>
    </source>
</evidence>
<evidence type="ECO:0000256" key="4">
    <source>
        <dbReference type="ARBA" id="ARBA00022729"/>
    </source>
</evidence>
<gene>
    <name evidence="10" type="ORF">KHA99_16215</name>
</gene>
<keyword evidence="11" id="KW-1185">Reference proteome</keyword>